<protein>
    <submittedName>
        <fullName evidence="2">Uncharacterized protein</fullName>
    </submittedName>
</protein>
<feature type="transmembrane region" description="Helical" evidence="1">
    <location>
        <begin position="191"/>
        <end position="207"/>
    </location>
</feature>
<evidence type="ECO:0000313" key="2">
    <source>
        <dbReference type="EMBL" id="NMC63072.1"/>
    </source>
</evidence>
<proteinExistence type="predicted"/>
<keyword evidence="1" id="KW-0812">Transmembrane</keyword>
<keyword evidence="1" id="KW-0472">Membrane</keyword>
<evidence type="ECO:0000313" key="3">
    <source>
        <dbReference type="Proteomes" id="UP000524246"/>
    </source>
</evidence>
<dbReference type="EMBL" id="JAAZON010000347">
    <property type="protein sequence ID" value="NMC63072.1"/>
    <property type="molecule type" value="Genomic_DNA"/>
</dbReference>
<feature type="transmembrane region" description="Helical" evidence="1">
    <location>
        <begin position="62"/>
        <end position="81"/>
    </location>
</feature>
<feature type="transmembrane region" description="Helical" evidence="1">
    <location>
        <begin position="33"/>
        <end position="50"/>
    </location>
</feature>
<dbReference type="AlphaFoldDB" id="A0A7X9IKD5"/>
<feature type="transmembrane region" description="Helical" evidence="1">
    <location>
        <begin position="127"/>
        <end position="154"/>
    </location>
</feature>
<comment type="caution">
    <text evidence="2">The sequence shown here is derived from an EMBL/GenBank/DDBJ whole genome shotgun (WGS) entry which is preliminary data.</text>
</comment>
<sequence length="208" mass="23496">MERQRFTFILLSIILILCAIASAFALHFANKRLSGILFFSLLFTLGFFSLDTGLCIRAKKNIALLSRFLWYCGLSFLSFRIFQENLIWQRLFFGLALSIQAFSWELAKELDSRFANSPSAIYDPLSLKFIIIPLKISLLIGPALIGLLSLGSIIPFKYSMGYLILLFSARVIALITHSITSKVIPCFARQVLALYLLFLVTLVGIRLI</sequence>
<keyword evidence="1" id="KW-1133">Transmembrane helix</keyword>
<feature type="transmembrane region" description="Helical" evidence="1">
    <location>
        <begin position="160"/>
        <end position="179"/>
    </location>
</feature>
<gene>
    <name evidence="2" type="ORF">GYA55_07880</name>
</gene>
<name>A0A7X9IKD5_9DELT</name>
<evidence type="ECO:0000256" key="1">
    <source>
        <dbReference type="SAM" id="Phobius"/>
    </source>
</evidence>
<reference evidence="2 3" key="1">
    <citation type="journal article" date="2020" name="Biotechnol. Biofuels">
        <title>New insights from the biogas microbiome by comprehensive genome-resolved metagenomics of nearly 1600 species originating from multiple anaerobic digesters.</title>
        <authorList>
            <person name="Campanaro S."/>
            <person name="Treu L."/>
            <person name="Rodriguez-R L.M."/>
            <person name="Kovalovszki A."/>
            <person name="Ziels R.M."/>
            <person name="Maus I."/>
            <person name="Zhu X."/>
            <person name="Kougias P.G."/>
            <person name="Basile A."/>
            <person name="Luo G."/>
            <person name="Schluter A."/>
            <person name="Konstantinidis K.T."/>
            <person name="Angelidaki I."/>
        </authorList>
    </citation>
    <scope>NUCLEOTIDE SEQUENCE [LARGE SCALE GENOMIC DNA]</scope>
    <source>
        <strain evidence="2">AS27yjCOA_65</strain>
    </source>
</reference>
<dbReference type="Proteomes" id="UP000524246">
    <property type="component" value="Unassembled WGS sequence"/>
</dbReference>
<accession>A0A7X9IKD5</accession>
<organism evidence="2 3">
    <name type="scientific">SAR324 cluster bacterium</name>
    <dbReference type="NCBI Taxonomy" id="2024889"/>
    <lineage>
        <taxon>Bacteria</taxon>
        <taxon>Deltaproteobacteria</taxon>
        <taxon>SAR324 cluster</taxon>
    </lineage>
</organism>